<dbReference type="AlphaFoldDB" id="A0A163EHJ4"/>
<dbReference type="OrthoDB" id="573482at2"/>
<dbReference type="InterPro" id="IPR009078">
    <property type="entry name" value="Ferritin-like_SF"/>
</dbReference>
<gene>
    <name evidence="2" type="ORF">AV656_15260</name>
</gene>
<dbReference type="Proteomes" id="UP000076490">
    <property type="component" value="Unassembled WGS sequence"/>
</dbReference>
<evidence type="ECO:0000259" key="1">
    <source>
        <dbReference type="Pfam" id="PF02915"/>
    </source>
</evidence>
<name>A0A163EHJ4_9BACL</name>
<comment type="caution">
    <text evidence="2">The sequence shown here is derived from an EMBL/GenBank/DDBJ whole genome shotgun (WGS) entry which is preliminary data.</text>
</comment>
<dbReference type="Gene3D" id="1.20.1260.10">
    <property type="match status" value="1"/>
</dbReference>
<dbReference type="Pfam" id="PF02915">
    <property type="entry name" value="Rubrerythrin"/>
    <property type="match status" value="1"/>
</dbReference>
<dbReference type="InterPro" id="IPR003251">
    <property type="entry name" value="Rr_diiron-bd_dom"/>
</dbReference>
<feature type="domain" description="Rubrerythrin diiron-binding" evidence="1">
    <location>
        <begin position="14"/>
        <end position="129"/>
    </location>
</feature>
<proteinExistence type="predicted"/>
<dbReference type="GO" id="GO:0046872">
    <property type="term" value="F:metal ion binding"/>
    <property type="evidence" value="ECO:0007669"/>
    <property type="project" value="InterPro"/>
</dbReference>
<accession>A0A163EHJ4</accession>
<dbReference type="SUPFAM" id="SSF47240">
    <property type="entry name" value="Ferritin-like"/>
    <property type="match status" value="1"/>
</dbReference>
<dbReference type="CDD" id="cd00657">
    <property type="entry name" value="Ferritin_like"/>
    <property type="match status" value="1"/>
</dbReference>
<evidence type="ECO:0000313" key="3">
    <source>
        <dbReference type="Proteomes" id="UP000076490"/>
    </source>
</evidence>
<reference evidence="2 3" key="1">
    <citation type="submission" date="2016-01" db="EMBL/GenBank/DDBJ databases">
        <title>Whole genome sequencing of Bhargavaea cecembensis T14.</title>
        <authorList>
            <person name="Hong K.W."/>
        </authorList>
    </citation>
    <scope>NUCLEOTIDE SEQUENCE [LARGE SCALE GENOMIC DNA]</scope>
    <source>
        <strain evidence="2 3">T14</strain>
    </source>
</reference>
<evidence type="ECO:0000313" key="2">
    <source>
        <dbReference type="EMBL" id="KZE36491.1"/>
    </source>
</evidence>
<dbReference type="GO" id="GO:0016491">
    <property type="term" value="F:oxidoreductase activity"/>
    <property type="evidence" value="ECO:0007669"/>
    <property type="project" value="InterPro"/>
</dbReference>
<dbReference type="InterPro" id="IPR012347">
    <property type="entry name" value="Ferritin-like"/>
</dbReference>
<organism evidence="2 3">
    <name type="scientific">Bhargavaea cecembensis</name>
    <dbReference type="NCBI Taxonomy" id="394098"/>
    <lineage>
        <taxon>Bacteria</taxon>
        <taxon>Bacillati</taxon>
        <taxon>Bacillota</taxon>
        <taxon>Bacilli</taxon>
        <taxon>Bacillales</taxon>
        <taxon>Caryophanaceae</taxon>
        <taxon>Bhargavaea</taxon>
    </lineage>
</organism>
<protein>
    <recommendedName>
        <fullName evidence="1">Rubrerythrin diiron-binding domain-containing protein</fullName>
    </recommendedName>
</protein>
<dbReference type="EMBL" id="LQNT01000013">
    <property type="protein sequence ID" value="KZE36491.1"/>
    <property type="molecule type" value="Genomic_DNA"/>
</dbReference>
<sequence>MEVHVLDESSMIRNLEKAIDGEYQAIYCYEYLANQAPDEDIRQRIMEIRSDEMRHYERFWNVYYSLTNKEYEPKLNEKCPSTYSAGVLAAFLDEQKATEFYLRSMREASAAEVRNAFDSAARDEQNHAVWYLYYLMESGQ</sequence>